<gene>
    <name evidence="2" type="ORF">GCM10009681_08650</name>
</gene>
<comment type="caution">
    <text evidence="2">The sequence shown here is derived from an EMBL/GenBank/DDBJ whole genome shotgun (WGS) entry which is preliminary data.</text>
</comment>
<dbReference type="SUPFAM" id="SSF56059">
    <property type="entry name" value="Glutathione synthetase ATP-binding domain-like"/>
    <property type="match status" value="1"/>
</dbReference>
<dbReference type="EMBL" id="BAAALS010000003">
    <property type="protein sequence ID" value="GAA1740045.1"/>
    <property type="molecule type" value="Genomic_DNA"/>
</dbReference>
<name>A0ABP4VWG6_9ACTN</name>
<organism evidence="2 3">
    <name type="scientific">Luedemannella helvata</name>
    <dbReference type="NCBI Taxonomy" id="349315"/>
    <lineage>
        <taxon>Bacteria</taxon>
        <taxon>Bacillati</taxon>
        <taxon>Actinomycetota</taxon>
        <taxon>Actinomycetes</taxon>
        <taxon>Micromonosporales</taxon>
        <taxon>Micromonosporaceae</taxon>
        <taxon>Luedemannella</taxon>
    </lineage>
</organism>
<dbReference type="Proteomes" id="UP001500655">
    <property type="component" value="Unassembled WGS sequence"/>
</dbReference>
<proteinExistence type="predicted"/>
<evidence type="ECO:0000313" key="3">
    <source>
        <dbReference type="Proteomes" id="UP001500655"/>
    </source>
</evidence>
<dbReference type="Pfam" id="PF13549">
    <property type="entry name" value="ATP-grasp_5"/>
    <property type="match status" value="1"/>
</dbReference>
<dbReference type="InterPro" id="IPR013815">
    <property type="entry name" value="ATP_grasp_subdomain_1"/>
</dbReference>
<dbReference type="Gene3D" id="3.30.1490.20">
    <property type="entry name" value="ATP-grasp fold, A domain"/>
    <property type="match status" value="1"/>
</dbReference>
<sequence length="234" mass="24234">MSTVALTESESLAFIGDVPRPRQRLTRTAAEAAEFLAEVGGPVVAKVSGVAHKSDIDGVRAGLTAESLERTWTELAGLGDGTVLVAEQVGPIDFELIVGAFRDPQFGPVAMVGVGGIFAEVLSDVCFLAPPYTRRDVERALRGLRAYDLLAGTRGRTGVDPTALTDLLTRLVAALNSSASVKEIECNPVAVTAGALNVLDALVVLADAEGLAPQTKGTNGDDNARASAGGRDHD</sequence>
<protein>
    <recommendedName>
        <fullName evidence="4">Acetyl-CoA synthetase</fullName>
    </recommendedName>
</protein>
<dbReference type="PANTHER" id="PTHR42793:SF1">
    <property type="entry name" value="PEPTIDYL-LYSINE N-ACETYLTRANSFERASE PATZ"/>
    <property type="match status" value="1"/>
</dbReference>
<reference evidence="3" key="1">
    <citation type="journal article" date="2019" name="Int. J. Syst. Evol. Microbiol.">
        <title>The Global Catalogue of Microorganisms (GCM) 10K type strain sequencing project: providing services to taxonomists for standard genome sequencing and annotation.</title>
        <authorList>
            <consortium name="The Broad Institute Genomics Platform"/>
            <consortium name="The Broad Institute Genome Sequencing Center for Infectious Disease"/>
            <person name="Wu L."/>
            <person name="Ma J."/>
        </authorList>
    </citation>
    <scope>NUCLEOTIDE SEQUENCE [LARGE SCALE GENOMIC DNA]</scope>
    <source>
        <strain evidence="3">JCM 13249</strain>
    </source>
</reference>
<dbReference type="RefSeq" id="WP_344077048.1">
    <property type="nucleotide sequence ID" value="NZ_BAAALS010000003.1"/>
</dbReference>
<accession>A0ABP4VWG6</accession>
<dbReference type="Gene3D" id="3.30.470.20">
    <property type="entry name" value="ATP-grasp fold, B domain"/>
    <property type="match status" value="1"/>
</dbReference>
<evidence type="ECO:0000256" key="1">
    <source>
        <dbReference type="SAM" id="MobiDB-lite"/>
    </source>
</evidence>
<dbReference type="PANTHER" id="PTHR42793">
    <property type="entry name" value="COA BINDING DOMAIN CONTAINING PROTEIN"/>
    <property type="match status" value="1"/>
</dbReference>
<evidence type="ECO:0000313" key="2">
    <source>
        <dbReference type="EMBL" id="GAA1740045.1"/>
    </source>
</evidence>
<evidence type="ECO:0008006" key="4">
    <source>
        <dbReference type="Google" id="ProtNLM"/>
    </source>
</evidence>
<keyword evidence="3" id="KW-1185">Reference proteome</keyword>
<feature type="region of interest" description="Disordered" evidence="1">
    <location>
        <begin position="213"/>
        <end position="234"/>
    </location>
</feature>